<feature type="compositionally biased region" description="Gly residues" evidence="1">
    <location>
        <begin position="685"/>
        <end position="694"/>
    </location>
</feature>
<keyword evidence="3" id="KW-1185">Reference proteome</keyword>
<gene>
    <name evidence="2" type="ORF">Dda_8366</name>
</gene>
<dbReference type="EMBL" id="JAQGDS010000012">
    <property type="protein sequence ID" value="KAJ6256504.1"/>
    <property type="molecule type" value="Genomic_DNA"/>
</dbReference>
<reference evidence="2" key="1">
    <citation type="submission" date="2023-01" db="EMBL/GenBank/DDBJ databases">
        <title>The chitinases involved in constricting ring structure development in the nematode-trapping fungus Drechslerella dactyloides.</title>
        <authorList>
            <person name="Wang R."/>
            <person name="Zhang L."/>
            <person name="Tang P."/>
            <person name="Li S."/>
            <person name="Liang L."/>
        </authorList>
    </citation>
    <scope>NUCLEOTIDE SEQUENCE</scope>
    <source>
        <strain evidence="2">YMF1.00031</strain>
    </source>
</reference>
<comment type="caution">
    <text evidence="2">The sequence shown here is derived from an EMBL/GenBank/DDBJ whole genome shotgun (WGS) entry which is preliminary data.</text>
</comment>
<proteinExistence type="predicted"/>
<name>A0AAD6IRF4_DREDA</name>
<feature type="compositionally biased region" description="Polar residues" evidence="1">
    <location>
        <begin position="297"/>
        <end position="307"/>
    </location>
</feature>
<sequence length="745" mass="84087">MDTNSLFDDEFAHPEGGTCWLLSDTERSSIAGLLDVEGSAIYGDVIMIQPRKTCPGCSKRSGLDDMVHNAMALGIHSKAFLVNILLDKESNQDVPPRRVNCSRCNEFIGVFQWTAAVDKHPPLHLHSSPPHPSIDTTPTASLKCYHPALIMADSLRAHQLAEVSEFSRAGASRQQRPIHRFVAPSDPLAGQDRSTPAVPAAVVTQDQQPIEVQYAQTQMLLEAHYQAVEELQLEKLAIEEEAVQRPDNPLGLRLRQYQYGLQAALEDPSVLSPAEYYQLTGLTAPLVVKAHTPLHMRQQQNRPTSPTIPMEETPFNPSAKVWPSEAITTPKDQRTQQINALDSINKRIDAELDRSPALEPVTKDAQISWEQMEHRMRSAYVHALDKGVMDCLIRQQPETFLFFDIKYTHVGDYLEIGFPRAPAQICLMNITGDIIYQANMAMFDPRDGKEILCMVDWLQLVNEYLITGAMSRRWFDLDRVKAAIQVMRGYFSSTEIKRLSIQNIRADLDKLDYRGRILFTHDRSLRTYDLLRKMLLTNTLPPRLLTMSSAKMLKMLLPDMSNNLYKFYMQLVDHQSFGAHGKEVYKNMATGDADYVRQIFRFLISCWDTFQKSRVGRPRAEAADRLVDIWDAIPPDTPVFDPASDSDNDDDQGITLAEVEAFDREGMAALEELRDGHRPPRAVSGRGGVRGGAAAGPAREPWMRPIMTENPARGVAKYRGERVENRRPVTPAHVRIEKGDFSFRT</sequence>
<protein>
    <submittedName>
        <fullName evidence="2">Uncharacterized protein</fullName>
    </submittedName>
</protein>
<organism evidence="2 3">
    <name type="scientific">Drechslerella dactyloides</name>
    <name type="common">Nematode-trapping fungus</name>
    <name type="synonym">Arthrobotrys dactyloides</name>
    <dbReference type="NCBI Taxonomy" id="74499"/>
    <lineage>
        <taxon>Eukaryota</taxon>
        <taxon>Fungi</taxon>
        <taxon>Dikarya</taxon>
        <taxon>Ascomycota</taxon>
        <taxon>Pezizomycotina</taxon>
        <taxon>Orbiliomycetes</taxon>
        <taxon>Orbiliales</taxon>
        <taxon>Orbiliaceae</taxon>
        <taxon>Drechslerella</taxon>
    </lineage>
</organism>
<evidence type="ECO:0000313" key="3">
    <source>
        <dbReference type="Proteomes" id="UP001221413"/>
    </source>
</evidence>
<feature type="region of interest" description="Disordered" evidence="1">
    <location>
        <begin position="297"/>
        <end position="320"/>
    </location>
</feature>
<feature type="region of interest" description="Disordered" evidence="1">
    <location>
        <begin position="677"/>
        <end position="700"/>
    </location>
</feature>
<evidence type="ECO:0000313" key="2">
    <source>
        <dbReference type="EMBL" id="KAJ6256504.1"/>
    </source>
</evidence>
<evidence type="ECO:0000256" key="1">
    <source>
        <dbReference type="SAM" id="MobiDB-lite"/>
    </source>
</evidence>
<dbReference type="Proteomes" id="UP001221413">
    <property type="component" value="Unassembled WGS sequence"/>
</dbReference>
<dbReference type="AlphaFoldDB" id="A0AAD6IRF4"/>
<accession>A0AAD6IRF4</accession>